<keyword evidence="1" id="KW-0812">Transmembrane</keyword>
<dbReference type="OrthoDB" id="982927at2"/>
<keyword evidence="1" id="KW-0472">Membrane</keyword>
<evidence type="ECO:0000313" key="3">
    <source>
        <dbReference type="Proteomes" id="UP000443153"/>
    </source>
</evidence>
<dbReference type="RefSeq" id="WP_154368696.1">
    <property type="nucleotide sequence ID" value="NZ_WKJH01000026.1"/>
</dbReference>
<reference evidence="2 3" key="1">
    <citation type="submission" date="2019-11" db="EMBL/GenBank/DDBJ databases">
        <title>Maribacter lutea sp. nov., a marine bacterium isolated from intertidal sand.</title>
        <authorList>
            <person name="Liu A."/>
        </authorList>
    </citation>
    <scope>NUCLEOTIDE SEQUENCE [LARGE SCALE GENOMIC DNA]</scope>
    <source>
        <strain evidence="2 3">RZ05</strain>
    </source>
</reference>
<proteinExistence type="predicted"/>
<protein>
    <submittedName>
        <fullName evidence="2">Uncharacterized protein</fullName>
    </submittedName>
</protein>
<feature type="transmembrane region" description="Helical" evidence="1">
    <location>
        <begin position="7"/>
        <end position="24"/>
    </location>
</feature>
<keyword evidence="1" id="KW-1133">Transmembrane helix</keyword>
<dbReference type="EMBL" id="WKJH01000026">
    <property type="protein sequence ID" value="MRX65649.1"/>
    <property type="molecule type" value="Genomic_DNA"/>
</dbReference>
<organism evidence="2 3">
    <name type="scientific">Maribacter luteus</name>
    <dbReference type="NCBI Taxonomy" id="2594478"/>
    <lineage>
        <taxon>Bacteria</taxon>
        <taxon>Pseudomonadati</taxon>
        <taxon>Bacteroidota</taxon>
        <taxon>Flavobacteriia</taxon>
        <taxon>Flavobacteriales</taxon>
        <taxon>Flavobacteriaceae</taxon>
        <taxon>Maribacter</taxon>
    </lineage>
</organism>
<comment type="caution">
    <text evidence="2">The sequence shown here is derived from an EMBL/GenBank/DDBJ whole genome shotgun (WGS) entry which is preliminary data.</text>
</comment>
<gene>
    <name evidence="2" type="ORF">GJ691_15960</name>
</gene>
<accession>A0A6I2MS07</accession>
<dbReference type="Proteomes" id="UP000443153">
    <property type="component" value="Unassembled WGS sequence"/>
</dbReference>
<keyword evidence="3" id="KW-1185">Reference proteome</keyword>
<evidence type="ECO:0000313" key="2">
    <source>
        <dbReference type="EMBL" id="MRX65649.1"/>
    </source>
</evidence>
<name>A0A6I2MS07_9FLAO</name>
<sequence>MKNSIRIFCVTVLMAIYCIAIHVVRTNTFIPDVTKSTTTDLGKQHTFVTNNLYGHFSVFESSIESFNFLPEPNCENPIAKIWSSTKGSEQLLNAVYTQYRNFLKGAPIQLRATDIIFPFHYFW</sequence>
<dbReference type="AlphaFoldDB" id="A0A6I2MS07"/>
<evidence type="ECO:0000256" key="1">
    <source>
        <dbReference type="SAM" id="Phobius"/>
    </source>
</evidence>